<name>A0ABW5EJV6_9BURK</name>
<evidence type="ECO:0000313" key="2">
    <source>
        <dbReference type="EMBL" id="MFD2317998.1"/>
    </source>
</evidence>
<evidence type="ECO:0008006" key="4">
    <source>
        <dbReference type="Google" id="ProtNLM"/>
    </source>
</evidence>
<reference evidence="3" key="1">
    <citation type="journal article" date="2019" name="Int. J. Syst. Evol. Microbiol.">
        <title>The Global Catalogue of Microorganisms (GCM) 10K type strain sequencing project: providing services to taxonomists for standard genome sequencing and annotation.</title>
        <authorList>
            <consortium name="The Broad Institute Genomics Platform"/>
            <consortium name="The Broad Institute Genome Sequencing Center for Infectious Disease"/>
            <person name="Wu L."/>
            <person name="Ma J."/>
        </authorList>
    </citation>
    <scope>NUCLEOTIDE SEQUENCE [LARGE SCALE GENOMIC DNA]</scope>
    <source>
        <strain evidence="3">CCUG 62793</strain>
    </source>
</reference>
<dbReference type="Proteomes" id="UP001597287">
    <property type="component" value="Unassembled WGS sequence"/>
</dbReference>
<dbReference type="EMBL" id="JBHUIG010000003">
    <property type="protein sequence ID" value="MFD2317998.1"/>
    <property type="molecule type" value="Genomic_DNA"/>
</dbReference>
<gene>
    <name evidence="2" type="ORF">ACFSPV_04735</name>
</gene>
<organism evidence="2 3">
    <name type="scientific">Delftia deserti</name>
    <dbReference type="NCBI Taxonomy" id="1651218"/>
    <lineage>
        <taxon>Bacteria</taxon>
        <taxon>Pseudomonadati</taxon>
        <taxon>Pseudomonadota</taxon>
        <taxon>Betaproteobacteria</taxon>
        <taxon>Burkholderiales</taxon>
        <taxon>Comamonadaceae</taxon>
        <taxon>Delftia</taxon>
    </lineage>
</organism>
<dbReference type="RefSeq" id="WP_380104718.1">
    <property type="nucleotide sequence ID" value="NZ_JBHSIH010000001.1"/>
</dbReference>
<proteinExistence type="predicted"/>
<protein>
    <recommendedName>
        <fullName evidence="4">DUF3102 domain-containing protein</fullName>
    </recommendedName>
</protein>
<accession>A0ABW5EJV6</accession>
<evidence type="ECO:0000313" key="3">
    <source>
        <dbReference type="Proteomes" id="UP001597287"/>
    </source>
</evidence>
<comment type="caution">
    <text evidence="2">The sequence shown here is derived from an EMBL/GenBank/DDBJ whole genome shotgun (WGS) entry which is preliminary data.</text>
</comment>
<keyword evidence="1" id="KW-0175">Coiled coil</keyword>
<sequence>MSNAGRKPMAAATLREAGVIEGALQTATQAADQFQALQSSYGQERDLLNQLLGQAQMADSFAKFSQTVWSSKLAFVKENKLYQQLKGSKTTNGLELAGTWTEFCGLLGVSDEKANQDIANLKAFGEEALESMSRMGIGYREMRQYRKLPEDQKLALVEAAKAGDKESFVDLAEEIIARHAKEKEALTAQVQEAHETIEAKDRVLESKAEMITRLEEQTSKKFKPRKGSEARSLEEEALETEIQEATTASLLALRRVFKVADAAIEGAARDAMQVMARQSVEMLCQQLVDISTEFGITVNFEERLKPVWMSAEAIEAMAARQAEREAAGQ</sequence>
<evidence type="ECO:0000256" key="1">
    <source>
        <dbReference type="SAM" id="Coils"/>
    </source>
</evidence>
<feature type="coiled-coil region" evidence="1">
    <location>
        <begin position="169"/>
        <end position="217"/>
    </location>
</feature>
<keyword evidence="3" id="KW-1185">Reference proteome</keyword>